<organism evidence="7 8">
    <name type="scientific">Agrobacterium deltaense NCPPB 1641</name>
    <dbReference type="NCBI Taxonomy" id="1183425"/>
    <lineage>
        <taxon>Bacteria</taxon>
        <taxon>Pseudomonadati</taxon>
        <taxon>Pseudomonadota</taxon>
        <taxon>Alphaproteobacteria</taxon>
        <taxon>Hyphomicrobiales</taxon>
        <taxon>Rhizobiaceae</taxon>
        <taxon>Rhizobium/Agrobacterium group</taxon>
        <taxon>Agrobacterium</taxon>
    </lineage>
</organism>
<dbReference type="RefSeq" id="WP_080852709.1">
    <property type="nucleotide sequence ID" value="NZ_LT009775.1"/>
</dbReference>
<feature type="transmembrane region" description="Helical" evidence="6">
    <location>
        <begin position="29"/>
        <end position="49"/>
    </location>
</feature>
<dbReference type="EMBL" id="FCNP01000022">
    <property type="protein sequence ID" value="CVI56408.1"/>
    <property type="molecule type" value="Genomic_DNA"/>
</dbReference>
<keyword evidence="2" id="KW-1003">Cell membrane</keyword>
<gene>
    <name evidence="7" type="ORF">AGR7A_Cc290165</name>
</gene>
<evidence type="ECO:0000313" key="8">
    <source>
        <dbReference type="Proteomes" id="UP000192140"/>
    </source>
</evidence>
<feature type="transmembrane region" description="Helical" evidence="6">
    <location>
        <begin position="182"/>
        <end position="203"/>
    </location>
</feature>
<keyword evidence="5 6" id="KW-0472">Membrane</keyword>
<dbReference type="InterPro" id="IPR051461">
    <property type="entry name" value="UPF0750_membrane"/>
</dbReference>
<evidence type="ECO:0000256" key="3">
    <source>
        <dbReference type="ARBA" id="ARBA00022692"/>
    </source>
</evidence>
<reference evidence="7" key="1">
    <citation type="submission" date="2016-01" db="EMBL/GenBank/DDBJ databases">
        <authorList>
            <person name="Regsiter A."/>
            <person name="william w."/>
        </authorList>
    </citation>
    <scope>NUCLEOTIDE SEQUENCE</scope>
    <source>
        <strain evidence="7">NCPPB 1641</strain>
    </source>
</reference>
<feature type="transmembrane region" description="Helical" evidence="6">
    <location>
        <begin position="87"/>
        <end position="106"/>
    </location>
</feature>
<evidence type="ECO:0000256" key="5">
    <source>
        <dbReference type="ARBA" id="ARBA00023136"/>
    </source>
</evidence>
<evidence type="ECO:0000313" key="7">
    <source>
        <dbReference type="EMBL" id="CVI56408.1"/>
    </source>
</evidence>
<accession>A0A1S7TP90</accession>
<dbReference type="GO" id="GO:0005886">
    <property type="term" value="C:plasma membrane"/>
    <property type="evidence" value="ECO:0007669"/>
    <property type="project" value="UniProtKB-SubCell"/>
</dbReference>
<evidence type="ECO:0008006" key="9">
    <source>
        <dbReference type="Google" id="ProtNLM"/>
    </source>
</evidence>
<dbReference type="PANTHER" id="PTHR33545:SF5">
    <property type="entry name" value="UPF0750 MEMBRANE PROTEIN YITT"/>
    <property type="match status" value="1"/>
</dbReference>
<comment type="subcellular location">
    <subcellularLocation>
        <location evidence="1">Cell membrane</location>
        <topology evidence="1">Multi-pass membrane protein</topology>
    </subcellularLocation>
</comment>
<keyword evidence="8" id="KW-1185">Reference proteome</keyword>
<dbReference type="AlphaFoldDB" id="A0A1S7TP90"/>
<dbReference type="InterPro" id="IPR003740">
    <property type="entry name" value="YitT"/>
</dbReference>
<sequence length="213" mass="22913">MDDTTARRRLNIWASAPDRHSLLEDAQGVLAGSMLVSLGVTLLSAAGLLTGGTVGLAFLAHYSTGFSFGAVFFLVNLPFYYLAFRRLGLAFTVKTFCAIAMTALLSEYMPGFFAFQSINPVAAALFGGLTVAAGMLALFRHRTSLGGFGILALYLQDRFGWRAGLVQLAFDGMVLACSFFVATPFVIICSILGALVMNLTLAINHRNDRYIAM</sequence>
<feature type="transmembrane region" description="Helical" evidence="6">
    <location>
        <begin position="118"/>
        <end position="139"/>
    </location>
</feature>
<dbReference type="Pfam" id="PF02588">
    <property type="entry name" value="YitT_membrane"/>
    <property type="match status" value="1"/>
</dbReference>
<evidence type="ECO:0000256" key="6">
    <source>
        <dbReference type="SAM" id="Phobius"/>
    </source>
</evidence>
<comment type="caution">
    <text evidence="7">The sequence shown here is derived from an EMBL/GenBank/DDBJ whole genome shotgun (WGS) entry which is preliminary data.</text>
</comment>
<evidence type="ECO:0000256" key="2">
    <source>
        <dbReference type="ARBA" id="ARBA00022475"/>
    </source>
</evidence>
<proteinExistence type="predicted"/>
<dbReference type="PANTHER" id="PTHR33545">
    <property type="entry name" value="UPF0750 MEMBRANE PROTEIN YITT-RELATED"/>
    <property type="match status" value="1"/>
</dbReference>
<keyword evidence="4 6" id="KW-1133">Transmembrane helix</keyword>
<name>A0A1S7TP90_9HYPH</name>
<protein>
    <recommendedName>
        <fullName evidence="9">YitT family protein</fullName>
    </recommendedName>
</protein>
<evidence type="ECO:0000256" key="4">
    <source>
        <dbReference type="ARBA" id="ARBA00022989"/>
    </source>
</evidence>
<keyword evidence="3 6" id="KW-0812">Transmembrane</keyword>
<evidence type="ECO:0000256" key="1">
    <source>
        <dbReference type="ARBA" id="ARBA00004651"/>
    </source>
</evidence>
<feature type="transmembrane region" description="Helical" evidence="6">
    <location>
        <begin position="55"/>
        <end position="75"/>
    </location>
</feature>
<dbReference type="Proteomes" id="UP000192140">
    <property type="component" value="Unassembled WGS sequence"/>
</dbReference>